<evidence type="ECO:0000313" key="10">
    <source>
        <dbReference type="EMBL" id="MDA5623664.1"/>
    </source>
</evidence>
<dbReference type="KEGG" id="pmul:DR93_2141"/>
<feature type="transmembrane region" description="Helical" evidence="9">
    <location>
        <begin position="100"/>
        <end position="124"/>
    </location>
</feature>
<dbReference type="RefSeq" id="WP_005725048.1">
    <property type="nucleotide sequence ID" value="NZ_AP025519.1"/>
</dbReference>
<dbReference type="Proteomes" id="UP000540079">
    <property type="component" value="Unassembled WGS sequence"/>
</dbReference>
<evidence type="ECO:0000313" key="11">
    <source>
        <dbReference type="EMBL" id="NNI77835.1"/>
    </source>
</evidence>
<keyword evidence="3 8" id="KW-1003">Cell membrane</keyword>
<evidence type="ECO:0000256" key="7">
    <source>
        <dbReference type="ARBA" id="ARBA00023136"/>
    </source>
</evidence>
<evidence type="ECO:0000256" key="2">
    <source>
        <dbReference type="ARBA" id="ARBA00007776"/>
    </source>
</evidence>
<comment type="subcellular location">
    <subcellularLocation>
        <location evidence="8">Cell inner membrane</location>
    </subcellularLocation>
    <subcellularLocation>
        <location evidence="1">Cell membrane</location>
        <topology evidence="1">Multi-pass membrane protein</topology>
    </subcellularLocation>
</comment>
<comment type="function">
    <text evidence="8">Involved in formation of the rod shape of the cell. May also contribute to regulation of formation of penicillin-binding proteins.</text>
</comment>
<comment type="caution">
    <text evidence="11">The sequence shown here is derived from an EMBL/GenBank/DDBJ whole genome shotgun (WGS) entry which is preliminary data.</text>
</comment>
<dbReference type="GeneID" id="77207286"/>
<dbReference type="PANTHER" id="PTHR37484">
    <property type="entry name" value="ROD SHAPE-DETERMINING PROTEIN MRED"/>
    <property type="match status" value="1"/>
</dbReference>
<keyword evidence="7 8" id="KW-0472">Membrane</keyword>
<evidence type="ECO:0000256" key="8">
    <source>
        <dbReference type="PIRNR" id="PIRNR018472"/>
    </source>
</evidence>
<evidence type="ECO:0000256" key="5">
    <source>
        <dbReference type="ARBA" id="ARBA00022960"/>
    </source>
</evidence>
<keyword evidence="8" id="KW-0997">Cell inner membrane</keyword>
<protein>
    <recommendedName>
        <fullName evidence="8">Rod shape-determining protein MreD</fullName>
    </recommendedName>
</protein>
<dbReference type="AlphaFoldDB" id="A0A1E3XP57"/>
<dbReference type="PANTHER" id="PTHR37484:SF1">
    <property type="entry name" value="ROD SHAPE-DETERMINING PROTEIN MRED"/>
    <property type="match status" value="1"/>
</dbReference>
<keyword evidence="5 8" id="KW-0133">Cell shape</keyword>
<evidence type="ECO:0000256" key="1">
    <source>
        <dbReference type="ARBA" id="ARBA00004651"/>
    </source>
</evidence>
<gene>
    <name evidence="11" type="primary">mreD</name>
    <name evidence="11" type="ORF">C2800_00080</name>
    <name evidence="10" type="ORF">NM948_08955</name>
</gene>
<comment type="similarity">
    <text evidence="2 8">Belongs to the MreD family.</text>
</comment>
<name>A0A1E3XP57_PASMD</name>
<sequence length="162" mass="18776">MQKRFILQWLILICTFIVALVMEIAPWPTDFQNFKPAWLVLVLLYWTLALPNKVSIGSAFVLGVIWDLVLGSILGVHALVLSLFTYLVALNHLVLRNLSLWMQSLLVIIFVFSIRFSIFLIELLLHSASFNWQESYGALASGLLWPWVFLLLRKIRRQLQLH</sequence>
<organism evidence="11 12">
    <name type="scientific">Pasteurella multocida</name>
    <dbReference type="NCBI Taxonomy" id="747"/>
    <lineage>
        <taxon>Bacteria</taxon>
        <taxon>Pseudomonadati</taxon>
        <taxon>Pseudomonadota</taxon>
        <taxon>Gammaproteobacteria</taxon>
        <taxon>Pasteurellales</taxon>
        <taxon>Pasteurellaceae</taxon>
        <taxon>Pasteurella</taxon>
    </lineage>
</organism>
<dbReference type="EMBL" id="PPVL01000001">
    <property type="protein sequence ID" value="NNI77835.1"/>
    <property type="molecule type" value="Genomic_DNA"/>
</dbReference>
<accession>A0A1E3XP57</accession>
<evidence type="ECO:0000256" key="6">
    <source>
        <dbReference type="ARBA" id="ARBA00022989"/>
    </source>
</evidence>
<dbReference type="GO" id="GO:0008360">
    <property type="term" value="P:regulation of cell shape"/>
    <property type="evidence" value="ECO:0007669"/>
    <property type="project" value="UniProtKB-UniRule"/>
</dbReference>
<evidence type="ECO:0000256" key="3">
    <source>
        <dbReference type="ARBA" id="ARBA00022475"/>
    </source>
</evidence>
<feature type="transmembrane region" description="Helical" evidence="9">
    <location>
        <begin position="6"/>
        <end position="25"/>
    </location>
</feature>
<proteinExistence type="inferred from homology"/>
<dbReference type="InterPro" id="IPR026034">
    <property type="entry name" value="MreD_proteobac"/>
</dbReference>
<evidence type="ECO:0000313" key="12">
    <source>
        <dbReference type="Proteomes" id="UP000540079"/>
    </source>
</evidence>
<dbReference type="PIRSF" id="PIRSF018472">
    <property type="entry name" value="MreD_proteobac"/>
    <property type="match status" value="1"/>
</dbReference>
<evidence type="ECO:0000256" key="9">
    <source>
        <dbReference type="SAM" id="Phobius"/>
    </source>
</evidence>
<dbReference type="GO" id="GO:0005886">
    <property type="term" value="C:plasma membrane"/>
    <property type="evidence" value="ECO:0007669"/>
    <property type="project" value="UniProtKB-SubCell"/>
</dbReference>
<feature type="transmembrane region" description="Helical" evidence="9">
    <location>
        <begin position="68"/>
        <end position="88"/>
    </location>
</feature>
<evidence type="ECO:0000256" key="4">
    <source>
        <dbReference type="ARBA" id="ARBA00022692"/>
    </source>
</evidence>
<keyword evidence="6 9" id="KW-1133">Transmembrane helix</keyword>
<keyword evidence="4 9" id="KW-0812">Transmembrane</keyword>
<reference evidence="10" key="2">
    <citation type="submission" date="2022-07" db="EMBL/GenBank/DDBJ databases">
        <title>Genome-based characterization of novel serogroup A variants of Pasteurella multocida.</title>
        <authorList>
            <person name="Prajapati A."/>
            <person name="Yogisharadhya R."/>
            <person name="Mohanty N."/>
            <person name="Chanda M."/>
            <person name="Mendem S.K."/>
            <person name="Siddaramappa S."/>
            <person name="Shivachandra S.B."/>
        </authorList>
    </citation>
    <scope>NUCLEOTIDE SEQUENCE</scope>
    <source>
        <strain evidence="10">NIVEDIPm19</strain>
    </source>
</reference>
<feature type="transmembrane region" description="Helical" evidence="9">
    <location>
        <begin position="136"/>
        <end position="152"/>
    </location>
</feature>
<dbReference type="Proteomes" id="UP001145481">
    <property type="component" value="Unassembled WGS sequence"/>
</dbReference>
<dbReference type="Pfam" id="PF04093">
    <property type="entry name" value="MreD"/>
    <property type="match status" value="1"/>
</dbReference>
<dbReference type="NCBIfam" id="TIGR03426">
    <property type="entry name" value="shape_MreD"/>
    <property type="match status" value="1"/>
</dbReference>
<dbReference type="InterPro" id="IPR007227">
    <property type="entry name" value="Cell_shape_determining_MreD"/>
</dbReference>
<dbReference type="EMBL" id="JANJHC010000020">
    <property type="protein sequence ID" value="MDA5623664.1"/>
    <property type="molecule type" value="Genomic_DNA"/>
</dbReference>
<reference evidence="11 12" key="1">
    <citation type="journal article" date="2018" name="Front. Microbiol.">
        <title>Genetic and Phylogenetic Characteristics of Pasteurella multocida Isolates From Different Host Species.</title>
        <authorList>
            <person name="Peng Z."/>
            <person name="Liang W."/>
            <person name="Wang F."/>
            <person name="Xu Z."/>
            <person name="Xie Z."/>
            <person name="Lian Z."/>
            <person name="Hua L."/>
            <person name="Zhou R."/>
            <person name="Chen H."/>
            <person name="Wu B."/>
        </authorList>
    </citation>
    <scope>NUCLEOTIDE SEQUENCE [LARGE SCALE GENOMIC DNA]</scope>
    <source>
        <strain evidence="11 12">HNA06</strain>
    </source>
</reference>